<keyword evidence="2" id="KW-1185">Reference proteome</keyword>
<organism evidence="1 2">
    <name type="scientific">Molorchus minor</name>
    <dbReference type="NCBI Taxonomy" id="1323400"/>
    <lineage>
        <taxon>Eukaryota</taxon>
        <taxon>Metazoa</taxon>
        <taxon>Ecdysozoa</taxon>
        <taxon>Arthropoda</taxon>
        <taxon>Hexapoda</taxon>
        <taxon>Insecta</taxon>
        <taxon>Pterygota</taxon>
        <taxon>Neoptera</taxon>
        <taxon>Endopterygota</taxon>
        <taxon>Coleoptera</taxon>
        <taxon>Polyphaga</taxon>
        <taxon>Cucujiformia</taxon>
        <taxon>Chrysomeloidea</taxon>
        <taxon>Cerambycidae</taxon>
        <taxon>Lamiinae</taxon>
        <taxon>Monochamini</taxon>
        <taxon>Molorchus</taxon>
    </lineage>
</organism>
<dbReference type="Proteomes" id="UP001162164">
    <property type="component" value="Unassembled WGS sequence"/>
</dbReference>
<accession>A0ABQ9JGU3</accession>
<sequence length="92" mass="11117">MDDTEFLYRNAYWDVYKYDMETNTADIFLDRSILILPSYFLKLFTLYHTFKIKIMLICNTRSYYKQHGPEISLSKLIPSYDIYRKVAGCLLY</sequence>
<reference evidence="1" key="1">
    <citation type="journal article" date="2023" name="Insect Mol. Biol.">
        <title>Genome sequencing provides insights into the evolution of gene families encoding plant cell wall-degrading enzymes in longhorned beetles.</title>
        <authorList>
            <person name="Shin N.R."/>
            <person name="Okamura Y."/>
            <person name="Kirsch R."/>
            <person name="Pauchet Y."/>
        </authorList>
    </citation>
    <scope>NUCLEOTIDE SEQUENCE</scope>
    <source>
        <strain evidence="1">MMC_N1</strain>
    </source>
</reference>
<proteinExistence type="predicted"/>
<name>A0ABQ9JGU3_9CUCU</name>
<dbReference type="EMBL" id="JAPWTJ010000549">
    <property type="protein sequence ID" value="KAJ8977431.1"/>
    <property type="molecule type" value="Genomic_DNA"/>
</dbReference>
<evidence type="ECO:0000313" key="2">
    <source>
        <dbReference type="Proteomes" id="UP001162164"/>
    </source>
</evidence>
<gene>
    <name evidence="1" type="ORF">NQ317_009684</name>
</gene>
<comment type="caution">
    <text evidence="1">The sequence shown here is derived from an EMBL/GenBank/DDBJ whole genome shotgun (WGS) entry which is preliminary data.</text>
</comment>
<evidence type="ECO:0000313" key="1">
    <source>
        <dbReference type="EMBL" id="KAJ8977431.1"/>
    </source>
</evidence>
<protein>
    <submittedName>
        <fullName evidence="1">Uncharacterized protein</fullName>
    </submittedName>
</protein>